<evidence type="ECO:0000313" key="1">
    <source>
        <dbReference type="EMBL" id="KAK0648526.1"/>
    </source>
</evidence>
<proteinExistence type="predicted"/>
<dbReference type="AlphaFoldDB" id="A0AA39Y9H6"/>
<name>A0AA39Y9H6_9PEZI</name>
<protein>
    <submittedName>
        <fullName evidence="1">Uncharacterized protein</fullName>
    </submittedName>
</protein>
<gene>
    <name evidence="1" type="ORF">B0T16DRAFT_116492</name>
</gene>
<dbReference type="Proteomes" id="UP001174936">
    <property type="component" value="Unassembled WGS sequence"/>
</dbReference>
<reference evidence="1" key="1">
    <citation type="submission" date="2023-06" db="EMBL/GenBank/DDBJ databases">
        <title>Genome-scale phylogeny and comparative genomics of the fungal order Sordariales.</title>
        <authorList>
            <consortium name="Lawrence Berkeley National Laboratory"/>
            <person name="Hensen N."/>
            <person name="Bonometti L."/>
            <person name="Westerberg I."/>
            <person name="Brannstrom I.O."/>
            <person name="Guillou S."/>
            <person name="Cros-Aarteil S."/>
            <person name="Calhoun S."/>
            <person name="Haridas S."/>
            <person name="Kuo A."/>
            <person name="Mondo S."/>
            <person name="Pangilinan J."/>
            <person name="Riley R."/>
            <person name="Labutti K."/>
            <person name="Andreopoulos B."/>
            <person name="Lipzen A."/>
            <person name="Chen C."/>
            <person name="Yanf M."/>
            <person name="Daum C."/>
            <person name="Ng V."/>
            <person name="Clum A."/>
            <person name="Steindorff A."/>
            <person name="Ohm R."/>
            <person name="Martin F."/>
            <person name="Silar P."/>
            <person name="Natvig D."/>
            <person name="Lalanne C."/>
            <person name="Gautier V."/>
            <person name="Ament-Velasquez S.L."/>
            <person name="Kruys A."/>
            <person name="Hutchinson M.I."/>
            <person name="Powell A.J."/>
            <person name="Barry K."/>
            <person name="Miller A.N."/>
            <person name="Grigoriev I.V."/>
            <person name="Debuchy R."/>
            <person name="Gladieux P."/>
            <person name="Thoren M.H."/>
            <person name="Johannesson H."/>
        </authorList>
    </citation>
    <scope>NUCLEOTIDE SEQUENCE</scope>
    <source>
        <strain evidence="1">SMH2532-1</strain>
    </source>
</reference>
<dbReference type="EMBL" id="JAULSV010000003">
    <property type="protein sequence ID" value="KAK0648526.1"/>
    <property type="molecule type" value="Genomic_DNA"/>
</dbReference>
<sequence length="282" mass="31592">MDDRLPVVVAGRWIPELWRPNTGTMGPMSRPLDETPWEGVVRLQASARGWMEPPPDLRLRHHINHTCQELHEMRKPAPRIGDPLGDTGSISSRRAEEQVLLGCCLDVDEAVRCTIDGRLAKRASCKPRDRRELRLPLSHVRTLDSRALEAARAHSKCNVNMAAIVVQPAVHGFRRRQRCEQAVSIREQESVPATQYAATGSMRRVSRQTRKQGAGCARRSSLEICRMVPCGVRCGVRRGADVDQASVRASRAIKVKFVEAHEKRSSTERRPVLVQPDTAITL</sequence>
<comment type="caution">
    <text evidence="1">The sequence shown here is derived from an EMBL/GenBank/DDBJ whole genome shotgun (WGS) entry which is preliminary data.</text>
</comment>
<organism evidence="1 2">
    <name type="scientific">Cercophora newfieldiana</name>
    <dbReference type="NCBI Taxonomy" id="92897"/>
    <lineage>
        <taxon>Eukaryota</taxon>
        <taxon>Fungi</taxon>
        <taxon>Dikarya</taxon>
        <taxon>Ascomycota</taxon>
        <taxon>Pezizomycotina</taxon>
        <taxon>Sordariomycetes</taxon>
        <taxon>Sordariomycetidae</taxon>
        <taxon>Sordariales</taxon>
        <taxon>Lasiosphaeriaceae</taxon>
        <taxon>Cercophora</taxon>
    </lineage>
</organism>
<accession>A0AA39Y9H6</accession>
<keyword evidence="2" id="KW-1185">Reference proteome</keyword>
<evidence type="ECO:0000313" key="2">
    <source>
        <dbReference type="Proteomes" id="UP001174936"/>
    </source>
</evidence>